<evidence type="ECO:0000256" key="1">
    <source>
        <dbReference type="ARBA" id="ARBA00022723"/>
    </source>
</evidence>
<accession>A0ABS1DGI7</accession>
<dbReference type="InterPro" id="IPR020583">
    <property type="entry name" value="Inositol_monoP_metal-BS"/>
</dbReference>
<dbReference type="Proteomes" id="UP001296873">
    <property type="component" value="Unassembled WGS sequence"/>
</dbReference>
<reference evidence="3 4" key="1">
    <citation type="journal article" date="2020" name="Microorganisms">
        <title>Osmotic Adaptation and Compatible Solute Biosynthesis of Phototrophic Bacteria as Revealed from Genome Analyses.</title>
        <authorList>
            <person name="Imhoff J.F."/>
            <person name="Rahn T."/>
            <person name="Kunzel S."/>
            <person name="Keller A."/>
            <person name="Neulinger S.C."/>
        </authorList>
    </citation>
    <scope>NUCLEOTIDE SEQUENCE [LARGE SCALE GENOMIC DNA]</scope>
    <source>
        <strain evidence="3 4">DSM 9895</strain>
    </source>
</reference>
<dbReference type="SUPFAM" id="SSF56655">
    <property type="entry name" value="Carbohydrate phosphatase"/>
    <property type="match status" value="1"/>
</dbReference>
<sequence length="114" mass="11786">MQLGKETSNGHAAALEELRSGAPTWVVDPLDGTRPFAHGQPGWGVLVAFCAGGVPVASWMHDPLRAHARAAGGGACDALDHGEYPLDGTGHTSLIARTPLLARQLKQAVACAAR</sequence>
<keyword evidence="1" id="KW-0479">Metal-binding</keyword>
<evidence type="ECO:0000313" key="4">
    <source>
        <dbReference type="Proteomes" id="UP001296873"/>
    </source>
</evidence>
<dbReference type="Pfam" id="PF00459">
    <property type="entry name" value="Inositol_P"/>
    <property type="match status" value="1"/>
</dbReference>
<comment type="caution">
    <text evidence="3">The sequence shown here is derived from an EMBL/GenBank/DDBJ whole genome shotgun (WGS) entry which is preliminary data.</text>
</comment>
<evidence type="ECO:0008006" key="5">
    <source>
        <dbReference type="Google" id="ProtNLM"/>
    </source>
</evidence>
<dbReference type="EMBL" id="NRRL01000038">
    <property type="protein sequence ID" value="MBK1669101.1"/>
    <property type="molecule type" value="Genomic_DNA"/>
</dbReference>
<gene>
    <name evidence="3" type="ORF">CKO28_13765</name>
</gene>
<proteinExistence type="predicted"/>
<keyword evidence="2" id="KW-0460">Magnesium</keyword>
<protein>
    <recommendedName>
        <fullName evidence="5">Inositol monophosphatase</fullName>
    </recommendedName>
</protein>
<evidence type="ECO:0000256" key="2">
    <source>
        <dbReference type="ARBA" id="ARBA00022842"/>
    </source>
</evidence>
<dbReference type="InterPro" id="IPR000760">
    <property type="entry name" value="Inositol_monophosphatase-like"/>
</dbReference>
<evidence type="ECO:0000313" key="3">
    <source>
        <dbReference type="EMBL" id="MBK1669101.1"/>
    </source>
</evidence>
<dbReference type="Gene3D" id="3.30.540.10">
    <property type="entry name" value="Fructose-1,6-Bisphosphatase, subunit A, domain 1"/>
    <property type="match status" value="1"/>
</dbReference>
<keyword evidence="4" id="KW-1185">Reference proteome</keyword>
<name>A0ABS1DGI7_9PROT</name>
<dbReference type="PROSITE" id="PS00629">
    <property type="entry name" value="IMP_1"/>
    <property type="match status" value="1"/>
</dbReference>
<organism evidence="3 4">
    <name type="scientific">Rhodovibrio sodomensis</name>
    <dbReference type="NCBI Taxonomy" id="1088"/>
    <lineage>
        <taxon>Bacteria</taxon>
        <taxon>Pseudomonadati</taxon>
        <taxon>Pseudomonadota</taxon>
        <taxon>Alphaproteobacteria</taxon>
        <taxon>Rhodospirillales</taxon>
        <taxon>Rhodovibrionaceae</taxon>
        <taxon>Rhodovibrio</taxon>
    </lineage>
</organism>